<keyword evidence="4" id="KW-1185">Reference proteome</keyword>
<name>A0A1M4S2N7_9ACTO</name>
<evidence type="ECO:0000313" key="4">
    <source>
        <dbReference type="Proteomes" id="UP000184291"/>
    </source>
</evidence>
<feature type="compositionally biased region" description="Basic and acidic residues" evidence="1">
    <location>
        <begin position="1"/>
        <end position="25"/>
    </location>
</feature>
<proteinExistence type="predicted"/>
<keyword evidence="2" id="KW-1133">Transmembrane helix</keyword>
<dbReference type="SUPFAM" id="SSF51445">
    <property type="entry name" value="(Trans)glycosidases"/>
    <property type="match status" value="1"/>
</dbReference>
<dbReference type="AlphaFoldDB" id="A0A1M4S2N7"/>
<keyword evidence="2" id="KW-0812">Transmembrane</keyword>
<dbReference type="Proteomes" id="UP000184291">
    <property type="component" value="Unassembled WGS sequence"/>
</dbReference>
<sequence length="550" mass="57550">MTAGDDGVRDGPGNRDTDGSREPARRPPLSRRRVIGLFIAAAATIVAAVLARVRQLAAPRDPTAPTGSTWGTGGLVLLDIAGADGELLDFDGVLEVQTNGGGEDARDDALLDAETLELIELAPLQRHAEASAAVQLPAGRTACLNLSWPTSHGYSALLVDLPGPGHYALAELAARGLHEAQEDVQTRMRATGSEAREVDVLRTRTARALQECDAAAAPAERAISANSALEAATAAQLAQDEAASGLGPEDAMLGVTFTAAPASGRSAQAVSRLEGAGRTVLVRIVVEDTDAVDEMDGWRRCVTELHEAGAQVMVQICDSQALVDFDEAAWTRRIAALIAAFPDADAWEIGNELAGEWAGSDAVERTLQAARALAADPATASAPRLLTLYYQLGQGTATESVMSWAAANLGEELTELTDVVGLSVYPQWHPLGSGARRVLDALGRVVGDKRTALTELGYGAEDLNDGPWWFGSPDDVEAGRAAVARHLTAAALGQPRAWAAPLWWYYLQDEGVIAPDTQDAPGLSGQEDGEDGSGAVAQDLVEAARIEASD</sequence>
<dbReference type="OrthoDB" id="5538531at2"/>
<dbReference type="Gene3D" id="3.20.20.80">
    <property type="entry name" value="Glycosidases"/>
    <property type="match status" value="1"/>
</dbReference>
<dbReference type="InterPro" id="IPR017853">
    <property type="entry name" value="GH"/>
</dbReference>
<feature type="transmembrane region" description="Helical" evidence="2">
    <location>
        <begin position="34"/>
        <end position="53"/>
    </location>
</feature>
<gene>
    <name evidence="3" type="ORF">ACGLYG10_2757</name>
</gene>
<evidence type="ECO:0000256" key="1">
    <source>
        <dbReference type="SAM" id="MobiDB-lite"/>
    </source>
</evidence>
<feature type="region of interest" description="Disordered" evidence="1">
    <location>
        <begin position="1"/>
        <end position="27"/>
    </location>
</feature>
<accession>A0A1M4S2N7</accession>
<dbReference type="RefSeq" id="WP_073333131.1">
    <property type="nucleotide sequence ID" value="NZ_FQTT01000014.1"/>
</dbReference>
<dbReference type="EMBL" id="FQTT01000014">
    <property type="protein sequence ID" value="SHE26506.1"/>
    <property type="molecule type" value="Genomic_DNA"/>
</dbReference>
<protein>
    <recommendedName>
        <fullName evidence="5">Glycoside hydrolase superfamily</fullName>
    </recommendedName>
</protein>
<organism evidence="3 4">
    <name type="scientific">Actinomyces glycerinitolerans</name>
    <dbReference type="NCBI Taxonomy" id="1892869"/>
    <lineage>
        <taxon>Bacteria</taxon>
        <taxon>Bacillati</taxon>
        <taxon>Actinomycetota</taxon>
        <taxon>Actinomycetes</taxon>
        <taxon>Actinomycetales</taxon>
        <taxon>Actinomycetaceae</taxon>
        <taxon>Actinomyces</taxon>
    </lineage>
</organism>
<evidence type="ECO:0008006" key="5">
    <source>
        <dbReference type="Google" id="ProtNLM"/>
    </source>
</evidence>
<evidence type="ECO:0000313" key="3">
    <source>
        <dbReference type="EMBL" id="SHE26506.1"/>
    </source>
</evidence>
<dbReference type="STRING" id="1892869.ACGLYG10_2757"/>
<reference evidence="4" key="1">
    <citation type="submission" date="2016-09" db="EMBL/GenBank/DDBJ databases">
        <authorList>
            <person name="Strepis N."/>
        </authorList>
    </citation>
    <scope>NUCLEOTIDE SEQUENCE [LARGE SCALE GENOMIC DNA]</scope>
</reference>
<feature type="region of interest" description="Disordered" evidence="1">
    <location>
        <begin position="516"/>
        <end position="535"/>
    </location>
</feature>
<evidence type="ECO:0000256" key="2">
    <source>
        <dbReference type="SAM" id="Phobius"/>
    </source>
</evidence>
<keyword evidence="2" id="KW-0472">Membrane</keyword>